<feature type="compositionally biased region" description="Basic and acidic residues" evidence="1">
    <location>
        <begin position="298"/>
        <end position="314"/>
    </location>
</feature>
<sequence length="321" mass="35627">MAAETNREEVEGEEWQNVPPMVEDTRLKEKLSFSFMLQNRSWKNLNGKIPKRVRKKSPLELDPTRIHDSLDSHRFQPVLSPESGHMSYLEGVSNGPNPISSGRRPQSTPSPHFRNVFSKSPFPLLPRPTLSNRFRLLEADNDLTLSDSPALPAVSCTTQLAPTIVSTPEAIPSLPSDPLPNPLHPLAQNPTCRDQASLCGEPACLGPVLTGSSPTTPSIDKNLPDPGPSSIGRTPYPSRYCNSPCSMLSGHLSFYQPTRKKFVGITSDDLEKMMAPAVADPWYEDGKDDDMFMKASDSRMVESREELEPQEIRSKNQRPII</sequence>
<proteinExistence type="predicted"/>
<dbReference type="AlphaFoldDB" id="A0A9Q0JS98"/>
<protein>
    <submittedName>
        <fullName evidence="2">Uncharacterized protein</fullName>
    </submittedName>
</protein>
<feature type="region of interest" description="Disordered" evidence="1">
    <location>
        <begin position="1"/>
        <end position="23"/>
    </location>
</feature>
<gene>
    <name evidence="2" type="ORF">NE237_002644</name>
</gene>
<comment type="caution">
    <text evidence="2">The sequence shown here is derived from an EMBL/GenBank/DDBJ whole genome shotgun (WGS) entry which is preliminary data.</text>
</comment>
<evidence type="ECO:0000313" key="3">
    <source>
        <dbReference type="Proteomes" id="UP001141806"/>
    </source>
</evidence>
<dbReference type="Proteomes" id="UP001141806">
    <property type="component" value="Unassembled WGS sequence"/>
</dbReference>
<keyword evidence="3" id="KW-1185">Reference proteome</keyword>
<evidence type="ECO:0000313" key="2">
    <source>
        <dbReference type="EMBL" id="KAJ4949816.1"/>
    </source>
</evidence>
<accession>A0A9Q0JS98</accession>
<evidence type="ECO:0000256" key="1">
    <source>
        <dbReference type="SAM" id="MobiDB-lite"/>
    </source>
</evidence>
<organism evidence="2 3">
    <name type="scientific">Protea cynaroides</name>
    <dbReference type="NCBI Taxonomy" id="273540"/>
    <lineage>
        <taxon>Eukaryota</taxon>
        <taxon>Viridiplantae</taxon>
        <taxon>Streptophyta</taxon>
        <taxon>Embryophyta</taxon>
        <taxon>Tracheophyta</taxon>
        <taxon>Spermatophyta</taxon>
        <taxon>Magnoliopsida</taxon>
        <taxon>Proteales</taxon>
        <taxon>Proteaceae</taxon>
        <taxon>Protea</taxon>
    </lineage>
</organism>
<feature type="region of interest" description="Disordered" evidence="1">
    <location>
        <begin position="298"/>
        <end position="321"/>
    </location>
</feature>
<reference evidence="2" key="1">
    <citation type="journal article" date="2023" name="Plant J.">
        <title>The genome of the king protea, Protea cynaroides.</title>
        <authorList>
            <person name="Chang J."/>
            <person name="Duong T.A."/>
            <person name="Schoeman C."/>
            <person name="Ma X."/>
            <person name="Roodt D."/>
            <person name="Barker N."/>
            <person name="Li Z."/>
            <person name="Van de Peer Y."/>
            <person name="Mizrachi E."/>
        </authorList>
    </citation>
    <scope>NUCLEOTIDE SEQUENCE</scope>
    <source>
        <tissue evidence="2">Young leaves</tissue>
    </source>
</reference>
<feature type="region of interest" description="Disordered" evidence="1">
    <location>
        <begin position="82"/>
        <end position="118"/>
    </location>
</feature>
<feature type="region of interest" description="Disordered" evidence="1">
    <location>
        <begin position="210"/>
        <end position="233"/>
    </location>
</feature>
<dbReference type="EMBL" id="JAMYWD010000293">
    <property type="protein sequence ID" value="KAJ4949816.1"/>
    <property type="molecule type" value="Genomic_DNA"/>
</dbReference>
<name>A0A9Q0JS98_9MAGN</name>
<feature type="compositionally biased region" description="Polar residues" evidence="1">
    <location>
        <begin position="210"/>
        <end position="219"/>
    </location>
</feature>
<feature type="compositionally biased region" description="Polar residues" evidence="1">
    <location>
        <begin position="94"/>
        <end position="110"/>
    </location>
</feature>